<accession>A0A1G2LFM0</accession>
<dbReference type="AlphaFoldDB" id="A0A1G2LFM0"/>
<proteinExistence type="predicted"/>
<comment type="caution">
    <text evidence="1">The sequence shown here is derived from an EMBL/GenBank/DDBJ whole genome shotgun (WGS) entry which is preliminary data.</text>
</comment>
<gene>
    <name evidence="1" type="ORF">A3A44_02335</name>
</gene>
<dbReference type="Proteomes" id="UP000178977">
    <property type="component" value="Unassembled WGS sequence"/>
</dbReference>
<reference evidence="1 2" key="1">
    <citation type="journal article" date="2016" name="Nat. Commun.">
        <title>Thousands of microbial genomes shed light on interconnected biogeochemical processes in an aquifer system.</title>
        <authorList>
            <person name="Anantharaman K."/>
            <person name="Brown C.T."/>
            <person name="Hug L.A."/>
            <person name="Sharon I."/>
            <person name="Castelle C.J."/>
            <person name="Probst A.J."/>
            <person name="Thomas B.C."/>
            <person name="Singh A."/>
            <person name="Wilkins M.J."/>
            <person name="Karaoz U."/>
            <person name="Brodie E.L."/>
            <person name="Williams K.H."/>
            <person name="Hubbard S.S."/>
            <person name="Banfield J.F."/>
        </authorList>
    </citation>
    <scope>NUCLEOTIDE SEQUENCE [LARGE SCALE GENOMIC DNA]</scope>
</reference>
<dbReference type="STRING" id="1802281.A3A44_02335"/>
<dbReference type="EMBL" id="MHQT01000020">
    <property type="protein sequence ID" value="OHA09622.1"/>
    <property type="molecule type" value="Genomic_DNA"/>
</dbReference>
<organism evidence="1 2">
    <name type="scientific">Candidatus Sungbacteria bacterium RIFCSPLOWO2_01_FULL_60_25</name>
    <dbReference type="NCBI Taxonomy" id="1802281"/>
    <lineage>
        <taxon>Bacteria</taxon>
        <taxon>Candidatus Sungiibacteriota</taxon>
    </lineage>
</organism>
<evidence type="ECO:0000313" key="1">
    <source>
        <dbReference type="EMBL" id="OHA09622.1"/>
    </source>
</evidence>
<evidence type="ECO:0000313" key="2">
    <source>
        <dbReference type="Proteomes" id="UP000178977"/>
    </source>
</evidence>
<protein>
    <submittedName>
        <fullName evidence="1">Uncharacterized protein</fullName>
    </submittedName>
</protein>
<name>A0A1G2LFM0_9BACT</name>
<sequence length="106" mass="12106">MGNDEVPTFRQGGNRMARMAEFHENASACNCREGVILVYDGWGVVKRRPAPPVHDCEYIRVRNAVAHLAVRVADDSKAAWHTPPWREAYHRAIWSVIRTRLPKQQG</sequence>